<dbReference type="AlphaFoldDB" id="A0A6I4MLY4"/>
<comment type="caution">
    <text evidence="1">The sequence shown here is derived from an EMBL/GenBank/DDBJ whole genome shotgun (WGS) entry which is preliminary data.</text>
</comment>
<accession>A0A6I4MLY4</accession>
<gene>
    <name evidence="1" type="ORF">F8568_023175</name>
</gene>
<evidence type="ECO:0000313" key="2">
    <source>
        <dbReference type="Proteomes" id="UP000462055"/>
    </source>
</evidence>
<keyword evidence="2" id="KW-1185">Reference proteome</keyword>
<proteinExistence type="predicted"/>
<sequence>MIHPGVDEILASVIDAVENDIAPAAGGDEYAASLCRTVAQMLRSVRVRVRDETASLAEDNAELRALLAGLPRRPGVPDEVLREVAAAVGRRPEPRYPALAELQEDAVRLRSALVSVIDALPDAADPVRVAARDYLGRQLVRERAWQRDAFTGPRR</sequence>
<reference evidence="1" key="1">
    <citation type="submission" date="2019-12" db="EMBL/GenBank/DDBJ databases">
        <title>Actinomadura physcomitrii sp. nov., a novel actinomycete isolated from moss [Physcomitrium sphaericum (Ludw) Fuernr].</title>
        <authorList>
            <person name="Zhuang X."/>
        </authorList>
    </citation>
    <scope>NUCLEOTIDE SEQUENCE [LARGE SCALE GENOMIC DNA]</scope>
    <source>
        <strain evidence="1">LD22</strain>
    </source>
</reference>
<evidence type="ECO:0000313" key="1">
    <source>
        <dbReference type="EMBL" id="MWA03226.1"/>
    </source>
</evidence>
<dbReference type="Proteomes" id="UP000462055">
    <property type="component" value="Unassembled WGS sequence"/>
</dbReference>
<protein>
    <submittedName>
        <fullName evidence="1">Uncharacterized protein</fullName>
    </submittedName>
</protein>
<dbReference type="RefSeq" id="WP_151595769.1">
    <property type="nucleotide sequence ID" value="NZ_WBMS02000018.1"/>
</dbReference>
<dbReference type="EMBL" id="WBMS02000018">
    <property type="protein sequence ID" value="MWA03226.1"/>
    <property type="molecule type" value="Genomic_DNA"/>
</dbReference>
<organism evidence="1 2">
    <name type="scientific">Actinomadura physcomitrii</name>
    <dbReference type="NCBI Taxonomy" id="2650748"/>
    <lineage>
        <taxon>Bacteria</taxon>
        <taxon>Bacillati</taxon>
        <taxon>Actinomycetota</taxon>
        <taxon>Actinomycetes</taxon>
        <taxon>Streptosporangiales</taxon>
        <taxon>Thermomonosporaceae</taxon>
        <taxon>Actinomadura</taxon>
    </lineage>
</organism>
<name>A0A6I4MLY4_9ACTN</name>